<dbReference type="EMBL" id="VYXP01000002">
    <property type="protein sequence ID" value="KAA9133145.1"/>
    <property type="molecule type" value="Genomic_DNA"/>
</dbReference>
<organism evidence="6 7">
    <name type="scientific">Marinihelvus fidelis</name>
    <dbReference type="NCBI Taxonomy" id="2613842"/>
    <lineage>
        <taxon>Bacteria</taxon>
        <taxon>Pseudomonadati</taxon>
        <taxon>Pseudomonadota</taxon>
        <taxon>Gammaproteobacteria</taxon>
        <taxon>Chromatiales</taxon>
        <taxon>Wenzhouxiangellaceae</taxon>
        <taxon>Marinihelvus</taxon>
    </lineage>
</organism>
<feature type="transmembrane region" description="Helical" evidence="4">
    <location>
        <begin position="29"/>
        <end position="53"/>
    </location>
</feature>
<reference evidence="6 7" key="1">
    <citation type="submission" date="2019-09" db="EMBL/GenBank/DDBJ databases">
        <title>Wenzhouxiangella sp. Genome sequencing and assembly.</title>
        <authorList>
            <person name="Zhang R."/>
        </authorList>
    </citation>
    <scope>NUCLEOTIDE SEQUENCE [LARGE SCALE GENOMIC DNA]</scope>
    <source>
        <strain evidence="6 7">W260</strain>
    </source>
</reference>
<keyword evidence="4" id="KW-0472">Membrane</keyword>
<evidence type="ECO:0000256" key="1">
    <source>
        <dbReference type="ARBA" id="ARBA00023015"/>
    </source>
</evidence>
<feature type="transmembrane region" description="Helical" evidence="4">
    <location>
        <begin position="84"/>
        <end position="105"/>
    </location>
</feature>
<keyword evidence="4" id="KW-0812">Transmembrane</keyword>
<protein>
    <submittedName>
        <fullName evidence="6">AraC family transcriptional regulator</fullName>
    </submittedName>
</protein>
<dbReference type="SUPFAM" id="SSF46689">
    <property type="entry name" value="Homeodomain-like"/>
    <property type="match status" value="1"/>
</dbReference>
<dbReference type="Gene3D" id="1.10.10.60">
    <property type="entry name" value="Homeodomain-like"/>
    <property type="match status" value="1"/>
</dbReference>
<dbReference type="AlphaFoldDB" id="A0A5N0TDQ9"/>
<dbReference type="Pfam" id="PF12833">
    <property type="entry name" value="HTH_18"/>
    <property type="match status" value="1"/>
</dbReference>
<dbReference type="InterPro" id="IPR020449">
    <property type="entry name" value="Tscrpt_reg_AraC-type_HTH"/>
</dbReference>
<evidence type="ECO:0000313" key="6">
    <source>
        <dbReference type="EMBL" id="KAA9133145.1"/>
    </source>
</evidence>
<evidence type="ECO:0000259" key="5">
    <source>
        <dbReference type="PROSITE" id="PS01124"/>
    </source>
</evidence>
<evidence type="ECO:0000256" key="3">
    <source>
        <dbReference type="ARBA" id="ARBA00023163"/>
    </source>
</evidence>
<evidence type="ECO:0000313" key="7">
    <source>
        <dbReference type="Proteomes" id="UP000325372"/>
    </source>
</evidence>
<feature type="transmembrane region" description="Helical" evidence="4">
    <location>
        <begin position="149"/>
        <end position="167"/>
    </location>
</feature>
<comment type="caution">
    <text evidence="6">The sequence shown here is derived from an EMBL/GenBank/DDBJ whole genome shotgun (WGS) entry which is preliminary data.</text>
</comment>
<dbReference type="PANTHER" id="PTHR43280">
    <property type="entry name" value="ARAC-FAMILY TRANSCRIPTIONAL REGULATOR"/>
    <property type="match status" value="1"/>
</dbReference>
<dbReference type="Proteomes" id="UP000325372">
    <property type="component" value="Unassembled WGS sequence"/>
</dbReference>
<dbReference type="PROSITE" id="PS00041">
    <property type="entry name" value="HTH_ARAC_FAMILY_1"/>
    <property type="match status" value="1"/>
</dbReference>
<feature type="transmembrane region" description="Helical" evidence="4">
    <location>
        <begin position="60"/>
        <end position="78"/>
    </location>
</feature>
<dbReference type="InterPro" id="IPR018060">
    <property type="entry name" value="HTH_AraC"/>
</dbReference>
<dbReference type="SMART" id="SM00342">
    <property type="entry name" value="HTH_ARAC"/>
    <property type="match status" value="1"/>
</dbReference>
<sequence>MIIASRGHRNCNTMAPHDPSPAQPVLTPLTLLAIGAGFSQVLLSGALLLSLGLESRSGRLFALLLLGAIGYLLTPLVNDGQGHPVMQALATSLPGVFWLFCASLFDDHYTLPAWQPALVIYSVVAPLAWHLLGQPAGGPLEWLLQDLPQLLEFVFMLLALRATFRYWRGDLVEVRRKLRVWFCAGTGVFMFSLILSREVLFAGADWLQGAQYIATAVVLLGINIMLLRYPTRIFDPARREPEATPPPANASKPVEDDPVEALAPIRRLIMDQGIYREHGMTIGRLASAAEMPEYRLRQLINSGLGYRNFNDFLNRFRIEEASARLADPHQSHLPVLTIALDVGFRSISSFNKCFKDQHGVTPTTYRKNHLKPLEDD</sequence>
<dbReference type="PANTHER" id="PTHR43280:SF29">
    <property type="entry name" value="ARAC-FAMILY TRANSCRIPTIONAL REGULATOR"/>
    <property type="match status" value="1"/>
</dbReference>
<proteinExistence type="predicted"/>
<dbReference type="PROSITE" id="PS01124">
    <property type="entry name" value="HTH_ARAC_FAMILY_2"/>
    <property type="match status" value="1"/>
</dbReference>
<gene>
    <name evidence="6" type="ORF">F3N42_01940</name>
</gene>
<evidence type="ECO:0000256" key="2">
    <source>
        <dbReference type="ARBA" id="ARBA00023125"/>
    </source>
</evidence>
<evidence type="ECO:0000256" key="4">
    <source>
        <dbReference type="SAM" id="Phobius"/>
    </source>
</evidence>
<dbReference type="InterPro" id="IPR009057">
    <property type="entry name" value="Homeodomain-like_sf"/>
</dbReference>
<dbReference type="PRINTS" id="PR00032">
    <property type="entry name" value="HTHARAC"/>
</dbReference>
<dbReference type="InterPro" id="IPR018062">
    <property type="entry name" value="HTH_AraC-typ_CS"/>
</dbReference>
<dbReference type="GO" id="GO:0003700">
    <property type="term" value="F:DNA-binding transcription factor activity"/>
    <property type="evidence" value="ECO:0007669"/>
    <property type="project" value="InterPro"/>
</dbReference>
<feature type="transmembrane region" description="Helical" evidence="4">
    <location>
        <begin position="117"/>
        <end position="137"/>
    </location>
</feature>
<keyword evidence="1" id="KW-0805">Transcription regulation</keyword>
<feature type="domain" description="HTH araC/xylS-type" evidence="5">
    <location>
        <begin position="269"/>
        <end position="368"/>
    </location>
</feature>
<keyword evidence="2" id="KW-0238">DNA-binding</keyword>
<name>A0A5N0TDQ9_9GAMM</name>
<feature type="transmembrane region" description="Helical" evidence="4">
    <location>
        <begin position="179"/>
        <end position="197"/>
    </location>
</feature>
<dbReference type="GO" id="GO:0043565">
    <property type="term" value="F:sequence-specific DNA binding"/>
    <property type="evidence" value="ECO:0007669"/>
    <property type="project" value="InterPro"/>
</dbReference>
<keyword evidence="3" id="KW-0804">Transcription</keyword>
<feature type="transmembrane region" description="Helical" evidence="4">
    <location>
        <begin position="209"/>
        <end position="229"/>
    </location>
</feature>
<keyword evidence="7" id="KW-1185">Reference proteome</keyword>
<keyword evidence="4" id="KW-1133">Transmembrane helix</keyword>
<accession>A0A5N0TDQ9</accession>